<name>S0FAH6_9BACT</name>
<dbReference type="PANTHER" id="PTHR43625">
    <property type="entry name" value="AFLATOXIN B1 ALDEHYDE REDUCTASE"/>
    <property type="match status" value="1"/>
</dbReference>
<dbReference type="EMBL" id="ACBW01000164">
    <property type="protein sequence ID" value="EEF77080.1"/>
    <property type="molecule type" value="Genomic_DNA"/>
</dbReference>
<evidence type="ECO:0000256" key="1">
    <source>
        <dbReference type="ARBA" id="ARBA00023002"/>
    </source>
</evidence>
<keyword evidence="1" id="KW-0560">Oxidoreductase</keyword>
<keyword evidence="4" id="KW-1185">Reference proteome</keyword>
<dbReference type="InterPro" id="IPR023210">
    <property type="entry name" value="NADP_OxRdtase_dom"/>
</dbReference>
<dbReference type="PANTHER" id="PTHR43625:SF77">
    <property type="entry name" value="ALDO-KETO REDUCTASE"/>
    <property type="match status" value="1"/>
</dbReference>
<dbReference type="AlphaFoldDB" id="S0FAH6"/>
<dbReference type="OrthoDB" id="9773828at2"/>
<protein>
    <submittedName>
        <fullName evidence="3">Tat pathway signal sequence domain protein</fullName>
    </submittedName>
</protein>
<dbReference type="STRING" id="547042.BACCOPRO_02588"/>
<dbReference type="GO" id="GO:0016491">
    <property type="term" value="F:oxidoreductase activity"/>
    <property type="evidence" value="ECO:0007669"/>
    <property type="project" value="UniProtKB-KW"/>
</dbReference>
<dbReference type="SUPFAM" id="SSF51430">
    <property type="entry name" value="NAD(P)-linked oxidoreductase"/>
    <property type="match status" value="1"/>
</dbReference>
<dbReference type="HOGENOM" id="CLU_1072211_0_0_10"/>
<dbReference type="InterPro" id="IPR050791">
    <property type="entry name" value="Aldo-Keto_reductase"/>
</dbReference>
<dbReference type="Proteomes" id="UP000014073">
    <property type="component" value="Unassembled WGS sequence"/>
</dbReference>
<organism evidence="3 4">
    <name type="scientific">Phocaeicola coprophilus DSM 18228 = JCM 13818</name>
    <dbReference type="NCBI Taxonomy" id="547042"/>
    <lineage>
        <taxon>Bacteria</taxon>
        <taxon>Pseudomonadati</taxon>
        <taxon>Bacteroidota</taxon>
        <taxon>Bacteroidia</taxon>
        <taxon>Bacteroidales</taxon>
        <taxon>Bacteroidaceae</taxon>
        <taxon>Phocaeicola</taxon>
    </lineage>
</organism>
<evidence type="ECO:0000313" key="3">
    <source>
        <dbReference type="EMBL" id="EEF77080.1"/>
    </source>
</evidence>
<dbReference type="GO" id="GO:0005737">
    <property type="term" value="C:cytoplasm"/>
    <property type="evidence" value="ECO:0007669"/>
    <property type="project" value="TreeGrafter"/>
</dbReference>
<evidence type="ECO:0000313" key="4">
    <source>
        <dbReference type="Proteomes" id="UP000014073"/>
    </source>
</evidence>
<dbReference type="RefSeq" id="WP_008143769.1">
    <property type="nucleotide sequence ID" value="NZ_EQ973644.1"/>
</dbReference>
<dbReference type="Pfam" id="PF00248">
    <property type="entry name" value="Aldo_ket_red"/>
    <property type="match status" value="1"/>
</dbReference>
<evidence type="ECO:0000259" key="2">
    <source>
        <dbReference type="Pfam" id="PF00248"/>
    </source>
</evidence>
<dbReference type="InterPro" id="IPR036812">
    <property type="entry name" value="NAD(P)_OxRdtase_dom_sf"/>
</dbReference>
<reference evidence="3 4" key="1">
    <citation type="submission" date="2008-12" db="EMBL/GenBank/DDBJ databases">
        <authorList>
            <person name="Fulton L."/>
            <person name="Clifton S."/>
            <person name="Fulton B."/>
            <person name="Xu J."/>
            <person name="Minx P."/>
            <person name="Pepin K.H."/>
            <person name="Johnson M."/>
            <person name="Bhonagiri V."/>
            <person name="Nash W.E."/>
            <person name="Mardis E.R."/>
            <person name="Wilson R.K."/>
        </authorList>
    </citation>
    <scope>NUCLEOTIDE SEQUENCE [LARGE SCALE GENOMIC DNA]</scope>
    <source>
        <strain evidence="3 4">DSM 18228</strain>
    </source>
</reference>
<comment type="caution">
    <text evidence="3">The sequence shown here is derived from an EMBL/GenBank/DDBJ whole genome shotgun (WGS) entry which is preliminary data.</text>
</comment>
<sequence>MDRRSFLKQASAYALATTWTMTNLEQIFAATPPAKRNETREPGKSMEHRNLGGMEVSAIGLGCLPMVGYYGGKYDKKEVLHWGLSEASARSIRRAHSVCPLSAVQSEYAIWWREPETKIFSTLQELGIGFVPYCPLGRAFLTGIINENSRFQKGDRRYNLPQFQPEALKHNMPLVYLVEEWAKHKGVTPAQFALIWMLSRKPWIVPIPGTTNPDHLDDFLGAASVRLTPYEMEEFDDAYARIDLMGHRADPFTESQIDK</sequence>
<dbReference type="eggNOG" id="COG0667">
    <property type="taxonomic scope" value="Bacteria"/>
</dbReference>
<accession>S0FAH6</accession>
<gene>
    <name evidence="3" type="ORF">BACCOPRO_02588</name>
</gene>
<dbReference type="GeneID" id="78404587"/>
<proteinExistence type="predicted"/>
<dbReference type="Gene3D" id="3.20.20.100">
    <property type="entry name" value="NADP-dependent oxidoreductase domain"/>
    <property type="match status" value="1"/>
</dbReference>
<feature type="domain" description="NADP-dependent oxidoreductase" evidence="2">
    <location>
        <begin position="79"/>
        <end position="239"/>
    </location>
</feature>